<dbReference type="OrthoDB" id="9807414at2"/>
<dbReference type="CDD" id="cd03801">
    <property type="entry name" value="GT4_PimA-like"/>
    <property type="match status" value="1"/>
</dbReference>
<keyword evidence="3 5" id="KW-0808">Transferase</keyword>
<dbReference type="PANTHER" id="PTHR12526">
    <property type="entry name" value="GLYCOSYLTRANSFERASE"/>
    <property type="match status" value="1"/>
</dbReference>
<evidence type="ECO:0000256" key="1">
    <source>
        <dbReference type="ARBA" id="ARBA00009481"/>
    </source>
</evidence>
<dbReference type="EMBL" id="CP038141">
    <property type="protein sequence ID" value="QDH16591.1"/>
    <property type="molecule type" value="Genomic_DNA"/>
</dbReference>
<evidence type="ECO:0000259" key="4">
    <source>
        <dbReference type="Pfam" id="PF00534"/>
    </source>
</evidence>
<dbReference type="KEGG" id="ssam:E3D00_02645"/>
<comment type="similarity">
    <text evidence="1">Belongs to the glycosyltransferase group 1 family. Glycosyltransferase 4 subfamily.</text>
</comment>
<accession>A0A4Y6UJM3</accession>
<protein>
    <submittedName>
        <fullName evidence="5">Glycosyltransferase family 1 protein</fullName>
    </submittedName>
</protein>
<keyword evidence="6" id="KW-1185">Reference proteome</keyword>
<evidence type="ECO:0000313" key="5">
    <source>
        <dbReference type="EMBL" id="QDH16591.1"/>
    </source>
</evidence>
<dbReference type="Pfam" id="PF00534">
    <property type="entry name" value="Glycos_transf_1"/>
    <property type="match status" value="1"/>
</dbReference>
<keyword evidence="2" id="KW-0328">Glycosyltransferase</keyword>
<sequence>MQMVDKVMTILPPREIYSEGHAGAISLLVSRLAEDNDIVVGNEIKTPALTGGKFVGLSYPPYVPYLAPLSLKYKMACLHAIFAHKPSLVEVHNKPDLAYSLARLLPVRLILHNDPQTMRGAKTPQKRLRIAQKLLVCGVSEWVVSRFKDGDASFPPDIAIQHNYLDMAALPKGKPRVNTVLFAGRVVADKGVDVFVQAWAQCRNLFPDWEAVIIGADRFGPHSPETPFLRALRKEAQKSGVTLLGYQSHEDVLNAMRQASIVVVPSRWPEPFGMTALEAMGCGAAVIASSAGALPEVVGDTAILVEPGNETALSDALKNLMNNPALRKELGHRAQLRAAHFFNLNAARHRLHELRRAAIEKREKLNRD</sequence>
<dbReference type="GO" id="GO:0016757">
    <property type="term" value="F:glycosyltransferase activity"/>
    <property type="evidence" value="ECO:0007669"/>
    <property type="project" value="UniProtKB-KW"/>
</dbReference>
<evidence type="ECO:0000256" key="3">
    <source>
        <dbReference type="ARBA" id="ARBA00022679"/>
    </source>
</evidence>
<name>A0A4Y6UJM3_9PROT</name>
<feature type="domain" description="Glycosyl transferase family 1" evidence="4">
    <location>
        <begin position="177"/>
        <end position="335"/>
    </location>
</feature>
<dbReference type="InterPro" id="IPR001296">
    <property type="entry name" value="Glyco_trans_1"/>
</dbReference>
<dbReference type="Gene3D" id="3.40.50.2000">
    <property type="entry name" value="Glycogen Phosphorylase B"/>
    <property type="match status" value="2"/>
</dbReference>
<proteinExistence type="inferred from homology"/>
<evidence type="ECO:0000313" key="6">
    <source>
        <dbReference type="Proteomes" id="UP000316313"/>
    </source>
</evidence>
<organism evidence="5 6">
    <name type="scientific">Swingsia samuiensis</name>
    <dbReference type="NCBI Taxonomy" id="1293412"/>
    <lineage>
        <taxon>Bacteria</taxon>
        <taxon>Pseudomonadati</taxon>
        <taxon>Pseudomonadota</taxon>
        <taxon>Alphaproteobacteria</taxon>
        <taxon>Acetobacterales</taxon>
        <taxon>Acetobacteraceae</taxon>
        <taxon>Swingsia</taxon>
    </lineage>
</organism>
<gene>
    <name evidence="5" type="ORF">E3D00_02645</name>
</gene>
<dbReference type="Proteomes" id="UP000316313">
    <property type="component" value="Chromosome"/>
</dbReference>
<evidence type="ECO:0000256" key="2">
    <source>
        <dbReference type="ARBA" id="ARBA00022676"/>
    </source>
</evidence>
<dbReference type="PANTHER" id="PTHR12526:SF640">
    <property type="entry name" value="COLANIC ACID BIOSYNTHESIS GLYCOSYLTRANSFERASE WCAL-RELATED"/>
    <property type="match status" value="1"/>
</dbReference>
<dbReference type="AlphaFoldDB" id="A0A4Y6UJM3"/>
<reference evidence="5 6" key="1">
    <citation type="submission" date="2019-03" db="EMBL/GenBank/DDBJ databases">
        <title>The complete genome sequence of Swingsia samuiensis NBRC107927(T).</title>
        <authorList>
            <person name="Chua K.-O."/>
            <person name="Chan K.-G."/>
            <person name="See-Too W.-S."/>
        </authorList>
    </citation>
    <scope>NUCLEOTIDE SEQUENCE [LARGE SCALE GENOMIC DNA]</scope>
    <source>
        <strain evidence="5 6">AH83</strain>
    </source>
</reference>
<dbReference type="SUPFAM" id="SSF53756">
    <property type="entry name" value="UDP-Glycosyltransferase/glycogen phosphorylase"/>
    <property type="match status" value="1"/>
</dbReference>